<dbReference type="Pfam" id="PF01312">
    <property type="entry name" value="Bac_export_2"/>
    <property type="match status" value="1"/>
</dbReference>
<feature type="transmembrane region" description="Helical" evidence="3">
    <location>
        <begin position="148"/>
        <end position="168"/>
    </location>
</feature>
<dbReference type="PANTHER" id="PTHR30531:SF12">
    <property type="entry name" value="FLAGELLAR BIOSYNTHETIC PROTEIN FLHB"/>
    <property type="match status" value="1"/>
</dbReference>
<protein>
    <submittedName>
        <fullName evidence="4">EscU/YscU/HrcU family type III secretion system export apparatus switch protein</fullName>
    </submittedName>
</protein>
<keyword evidence="3" id="KW-0812">Transmembrane</keyword>
<reference evidence="4 5" key="1">
    <citation type="submission" date="2021-03" db="EMBL/GenBank/DDBJ databases">
        <title>The complete genome sequence of Acetobacter sacchari TBRC 11175.</title>
        <authorList>
            <person name="Charoenyingcharoen P."/>
            <person name="Yukphan P."/>
        </authorList>
    </citation>
    <scope>NUCLEOTIDE SEQUENCE [LARGE SCALE GENOMIC DNA]</scope>
    <source>
        <strain evidence="4 5">TBRC 11175</strain>
    </source>
</reference>
<dbReference type="PANTHER" id="PTHR30531">
    <property type="entry name" value="FLAGELLAR BIOSYNTHETIC PROTEIN FLHB"/>
    <property type="match status" value="1"/>
</dbReference>
<name>A0ABS3LX15_9PROT</name>
<keyword evidence="5" id="KW-1185">Reference proteome</keyword>
<proteinExistence type="inferred from homology"/>
<dbReference type="Gene3D" id="3.40.1690.10">
    <property type="entry name" value="secretion proteins EscU"/>
    <property type="match status" value="1"/>
</dbReference>
<dbReference type="InterPro" id="IPR029025">
    <property type="entry name" value="T3SS_substrate_exporter_C"/>
</dbReference>
<evidence type="ECO:0000313" key="5">
    <source>
        <dbReference type="Proteomes" id="UP000664771"/>
    </source>
</evidence>
<dbReference type="Proteomes" id="UP000664771">
    <property type="component" value="Unassembled WGS sequence"/>
</dbReference>
<feature type="transmembrane region" description="Helical" evidence="3">
    <location>
        <begin position="188"/>
        <end position="210"/>
    </location>
</feature>
<evidence type="ECO:0000256" key="3">
    <source>
        <dbReference type="SAM" id="Phobius"/>
    </source>
</evidence>
<evidence type="ECO:0000256" key="2">
    <source>
        <dbReference type="SAM" id="MobiDB-lite"/>
    </source>
</evidence>
<dbReference type="PRINTS" id="PR00950">
    <property type="entry name" value="TYPE3IMSPROT"/>
</dbReference>
<evidence type="ECO:0000256" key="1">
    <source>
        <dbReference type="ARBA" id="ARBA00010690"/>
    </source>
</evidence>
<comment type="similarity">
    <text evidence="1">Belongs to the type III secretion exporter family.</text>
</comment>
<sequence length="348" mass="38251">MSVASSEEKSLPASARKLANQRKKGHVARAPEMQSAIVSITLMGWLVSTAPSLSKAAQDLFQTTGQALQLEFPVAINTILISSRTLLLHFALLPLSIAFVAAFLAGFINNRGFIFALTPVVPTPDKINPLTGFKNLFKINNFVDLGMAVLKAFLFGAALIVIGLHTVDDLMRVPELPLAGLPSVLHDMLLPMIGPACGCYLVFGIVDMLIKRALFLKEMRMTQTEAKNERKDMTGNPQIKRQRHRLAAENRRNPARIGPARATLMICCPDLSVGLRYKPGETSVPRIVCIGRAARSADFRRIAHENRTPICWDQELAQNLAREFKPGMTITQAYFTSVARVIQTTPPP</sequence>
<keyword evidence="3" id="KW-0472">Membrane</keyword>
<dbReference type="RefSeq" id="WP_207881725.1">
    <property type="nucleotide sequence ID" value="NZ_JAFVMF010000011.1"/>
</dbReference>
<gene>
    <name evidence="4" type="ORF">J2D73_11685</name>
</gene>
<keyword evidence="3" id="KW-1133">Transmembrane helix</keyword>
<evidence type="ECO:0000313" key="4">
    <source>
        <dbReference type="EMBL" id="MBO1360449.1"/>
    </source>
</evidence>
<dbReference type="EMBL" id="JAFVMF010000011">
    <property type="protein sequence ID" value="MBO1360449.1"/>
    <property type="molecule type" value="Genomic_DNA"/>
</dbReference>
<dbReference type="InterPro" id="IPR006135">
    <property type="entry name" value="T3SS_substrate_exporter"/>
</dbReference>
<feature type="transmembrane region" description="Helical" evidence="3">
    <location>
        <begin position="86"/>
        <end position="108"/>
    </location>
</feature>
<comment type="caution">
    <text evidence="4">The sequence shown here is derived from an EMBL/GenBank/DDBJ whole genome shotgun (WGS) entry which is preliminary data.</text>
</comment>
<dbReference type="SUPFAM" id="SSF160544">
    <property type="entry name" value="EscU C-terminal domain-like"/>
    <property type="match status" value="1"/>
</dbReference>
<feature type="region of interest" description="Disordered" evidence="2">
    <location>
        <begin position="226"/>
        <end position="247"/>
    </location>
</feature>
<accession>A0ABS3LX15</accession>
<organism evidence="4 5">
    <name type="scientific">Acetobacter sacchari</name>
    <dbReference type="NCBI Taxonomy" id="2661687"/>
    <lineage>
        <taxon>Bacteria</taxon>
        <taxon>Pseudomonadati</taxon>
        <taxon>Pseudomonadota</taxon>
        <taxon>Alphaproteobacteria</taxon>
        <taxon>Acetobacterales</taxon>
        <taxon>Acetobacteraceae</taxon>
        <taxon>Acetobacter</taxon>
    </lineage>
</organism>